<name>A0A6A6QC89_9PEZI</name>
<dbReference type="Proteomes" id="UP000799750">
    <property type="component" value="Unassembled WGS sequence"/>
</dbReference>
<dbReference type="EMBL" id="MU004198">
    <property type="protein sequence ID" value="KAF2489709.1"/>
    <property type="molecule type" value="Genomic_DNA"/>
</dbReference>
<evidence type="ECO:0000313" key="2">
    <source>
        <dbReference type="Proteomes" id="UP000799750"/>
    </source>
</evidence>
<evidence type="ECO:0000313" key="1">
    <source>
        <dbReference type="EMBL" id="KAF2489709.1"/>
    </source>
</evidence>
<proteinExistence type="predicted"/>
<reference evidence="1" key="1">
    <citation type="journal article" date="2020" name="Stud. Mycol.">
        <title>101 Dothideomycetes genomes: a test case for predicting lifestyles and emergence of pathogens.</title>
        <authorList>
            <person name="Haridas S."/>
            <person name="Albert R."/>
            <person name="Binder M."/>
            <person name="Bloem J."/>
            <person name="Labutti K."/>
            <person name="Salamov A."/>
            <person name="Andreopoulos B."/>
            <person name="Baker S."/>
            <person name="Barry K."/>
            <person name="Bills G."/>
            <person name="Bluhm B."/>
            <person name="Cannon C."/>
            <person name="Castanera R."/>
            <person name="Culley D."/>
            <person name="Daum C."/>
            <person name="Ezra D."/>
            <person name="Gonzalez J."/>
            <person name="Henrissat B."/>
            <person name="Kuo A."/>
            <person name="Liang C."/>
            <person name="Lipzen A."/>
            <person name="Lutzoni F."/>
            <person name="Magnuson J."/>
            <person name="Mondo S."/>
            <person name="Nolan M."/>
            <person name="Ohm R."/>
            <person name="Pangilinan J."/>
            <person name="Park H.-J."/>
            <person name="Ramirez L."/>
            <person name="Alfaro M."/>
            <person name="Sun H."/>
            <person name="Tritt A."/>
            <person name="Yoshinaga Y."/>
            <person name="Zwiers L.-H."/>
            <person name="Turgeon B."/>
            <person name="Goodwin S."/>
            <person name="Spatafora J."/>
            <person name="Crous P."/>
            <person name="Grigoriev I."/>
        </authorList>
    </citation>
    <scope>NUCLEOTIDE SEQUENCE</scope>
    <source>
        <strain evidence="1">CBS 269.34</strain>
    </source>
</reference>
<protein>
    <submittedName>
        <fullName evidence="1">Uncharacterized protein</fullName>
    </submittedName>
</protein>
<organism evidence="1 2">
    <name type="scientific">Lophium mytilinum</name>
    <dbReference type="NCBI Taxonomy" id="390894"/>
    <lineage>
        <taxon>Eukaryota</taxon>
        <taxon>Fungi</taxon>
        <taxon>Dikarya</taxon>
        <taxon>Ascomycota</taxon>
        <taxon>Pezizomycotina</taxon>
        <taxon>Dothideomycetes</taxon>
        <taxon>Pleosporomycetidae</taxon>
        <taxon>Mytilinidiales</taxon>
        <taxon>Mytilinidiaceae</taxon>
        <taxon>Lophium</taxon>
    </lineage>
</organism>
<sequence>MCWAIRYTLPRHDYDAQQPCYSDGTFYMIFLCTQNVEMQMSRKLGNVLSGGLSNPFVLIFPNRGNEDINHPKFADWDIENCVRFELVKDNTGNPISPQIQCCPLCMEKKWGLPQHAPPYLLQLAWNHWEMYNVVKRFWSGDQQQIDGSVSSLSRYESWKRAPRVWDGEKG</sequence>
<keyword evidence="2" id="KW-1185">Reference proteome</keyword>
<gene>
    <name evidence="1" type="ORF">BU16DRAFT_566808</name>
</gene>
<dbReference type="AlphaFoldDB" id="A0A6A6QC89"/>
<accession>A0A6A6QC89</accession>